<evidence type="ECO:0000313" key="2">
    <source>
        <dbReference type="Proteomes" id="UP000004578"/>
    </source>
</evidence>
<evidence type="ECO:0000313" key="1">
    <source>
        <dbReference type="EMBL" id="EJF39556.1"/>
    </source>
</evidence>
<comment type="caution">
    <text evidence="1">The sequence shown here is derived from an EMBL/GenBank/DDBJ whole genome shotgun (WGS) entry which is preliminary data.</text>
</comment>
<gene>
    <name evidence="1" type="ORF">HMPREF1317_1813</name>
</gene>
<protein>
    <submittedName>
        <fullName evidence="1">Uncharacterized protein</fullName>
    </submittedName>
</protein>
<dbReference type="AlphaFoldDB" id="J0WT48"/>
<reference evidence="1 2" key="1">
    <citation type="submission" date="2012-05" db="EMBL/GenBank/DDBJ databases">
        <authorList>
            <person name="Harkins D.M."/>
            <person name="Madupu R."/>
            <person name="Durkin A.S."/>
            <person name="Torralba M."/>
            <person name="Methe B."/>
            <person name="Sutton G.G."/>
            <person name="Nelson K.E."/>
        </authorList>
    </citation>
    <scope>NUCLEOTIDE SEQUENCE [LARGE SCALE GENOMIC DNA]</scope>
    <source>
        <strain evidence="1 2">F0490</strain>
    </source>
</reference>
<dbReference type="EMBL" id="AKFS01000248">
    <property type="protein sequence ID" value="EJF39556.1"/>
    <property type="molecule type" value="Genomic_DNA"/>
</dbReference>
<dbReference type="Proteomes" id="UP000004578">
    <property type="component" value="Unassembled WGS sequence"/>
</dbReference>
<sequence length="44" mass="4148">GADSPDGAALAGPAADDTAVLETVGAAGTGDAGLNGFFSQAERR</sequence>
<accession>J0WT48</accession>
<keyword evidence="2" id="KW-1185">Reference proteome</keyword>
<organism evidence="1 2">
    <name type="scientific">Schaalia georgiae F0490</name>
    <dbReference type="NCBI Taxonomy" id="1125717"/>
    <lineage>
        <taxon>Bacteria</taxon>
        <taxon>Bacillati</taxon>
        <taxon>Actinomycetota</taxon>
        <taxon>Actinomycetes</taxon>
        <taxon>Actinomycetales</taxon>
        <taxon>Actinomycetaceae</taxon>
        <taxon>Schaalia</taxon>
    </lineage>
</organism>
<proteinExistence type="predicted"/>
<name>J0WT48_9ACTO</name>
<feature type="non-terminal residue" evidence="1">
    <location>
        <position position="1"/>
    </location>
</feature>